<dbReference type="EMBL" id="CP134188">
    <property type="protein sequence ID" value="WPB02904.1"/>
    <property type="molecule type" value="Genomic_DNA"/>
</dbReference>
<feature type="transmembrane region" description="Helical" evidence="2">
    <location>
        <begin position="12"/>
        <end position="38"/>
    </location>
</feature>
<dbReference type="Proteomes" id="UP001302367">
    <property type="component" value="Chromosome 5"/>
</dbReference>
<evidence type="ECO:0000313" key="3">
    <source>
        <dbReference type="EMBL" id="PIA89459.1"/>
    </source>
</evidence>
<evidence type="ECO:0000313" key="6">
    <source>
        <dbReference type="Proteomes" id="UP001302367"/>
    </source>
</evidence>
<dbReference type="AlphaFoldDB" id="A0A2G5HAA4"/>
<protein>
    <submittedName>
        <fullName evidence="3">Uncharacterized protein</fullName>
    </submittedName>
</protein>
<feature type="compositionally biased region" description="Basic and acidic residues" evidence="1">
    <location>
        <begin position="829"/>
        <end position="838"/>
    </location>
</feature>
<accession>A0A2G5HAA4</accession>
<feature type="transmembrane region" description="Helical" evidence="2">
    <location>
        <begin position="80"/>
        <end position="102"/>
    </location>
</feature>
<dbReference type="Proteomes" id="UP000230605">
    <property type="component" value="Chromosome 5"/>
</dbReference>
<proteinExistence type="predicted"/>
<dbReference type="OrthoDB" id="3034003at2759"/>
<reference evidence="3 5" key="1">
    <citation type="submission" date="2015-10" db="EMBL/GenBank/DDBJ databases">
        <title>The cercosporin biosynthetic gene cluster was horizontally transferred to several fungal lineages and shown to be expanded in Cercospora beticola based on microsynteny with recipient genomes.</title>
        <authorList>
            <person name="De Jonge R."/>
            <person name="Ebert M.K."/>
            <person name="Suttle J.C."/>
            <person name="Jurick Ii W.M."/>
            <person name="Secor G.A."/>
            <person name="Thomma B.P."/>
            <person name="Van De Peer Y."/>
            <person name="Bolton M.D."/>
        </authorList>
    </citation>
    <scope>NUCLEOTIDE SEQUENCE [LARGE SCALE GENOMIC DNA]</scope>
    <source>
        <strain evidence="3 5">09-40</strain>
    </source>
</reference>
<name>A0A2G5HAA4_CERBT</name>
<evidence type="ECO:0000313" key="4">
    <source>
        <dbReference type="EMBL" id="WPB02904.1"/>
    </source>
</evidence>
<evidence type="ECO:0000256" key="2">
    <source>
        <dbReference type="SAM" id="Phobius"/>
    </source>
</evidence>
<keyword evidence="6" id="KW-1185">Reference proteome</keyword>
<feature type="compositionally biased region" description="Gly residues" evidence="1">
    <location>
        <begin position="805"/>
        <end position="815"/>
    </location>
</feature>
<keyword evidence="2" id="KW-0812">Transmembrane</keyword>
<organism evidence="3 5">
    <name type="scientific">Cercospora beticola</name>
    <name type="common">Sugarbeet leaf spot fungus</name>
    <dbReference type="NCBI Taxonomy" id="122368"/>
    <lineage>
        <taxon>Eukaryota</taxon>
        <taxon>Fungi</taxon>
        <taxon>Dikarya</taxon>
        <taxon>Ascomycota</taxon>
        <taxon>Pezizomycotina</taxon>
        <taxon>Dothideomycetes</taxon>
        <taxon>Dothideomycetidae</taxon>
        <taxon>Mycosphaerellales</taxon>
        <taxon>Mycosphaerellaceae</taxon>
        <taxon>Cercospora</taxon>
    </lineage>
</organism>
<evidence type="ECO:0000256" key="1">
    <source>
        <dbReference type="SAM" id="MobiDB-lite"/>
    </source>
</evidence>
<evidence type="ECO:0000313" key="5">
    <source>
        <dbReference type="Proteomes" id="UP000230605"/>
    </source>
</evidence>
<feature type="region of interest" description="Disordered" evidence="1">
    <location>
        <begin position="800"/>
        <end position="838"/>
    </location>
</feature>
<sequence>MITDHITVAQAAAVLNVAIVLVQVTYPLLISLVAVGIVKRRTNVATWSVFGRLINHSHWPFLLQTDAVNGKKVDKRIQGIAITSTLTTLLLAVAAVVTPLGLRSQLRAGEVQDIRFEYVRDTSALGMAAQSRVGYKPDRLCNDGIFYEPCPGNDDGVYMLRNASGRGLLTSPGRDDATLTTNIPENTTQVFSSADSDFGGTVANIFDIQYRSFINYNNQTEPARINRAEWVDAGKPRTQGKFQYYQQFLLENKTRAVEGLIVSTQVNQTGIGFRNHTLPPTSEYGYSWSEHILWLEPETACTNLNLTYEYTIPAPGFQLDNNINQAIVDRGGFVDSPSTFETPELSNTQADPKFLERSYVAAVATNIFLGRYMNVTKSTAEMGKRYLMEDYMDNGTFSSSLQNNPEPNHIVLSAFGKYDYATNRSRPNLPGPLRILGTSNFSENVAPDIVLIADLINGFNSSYATNITRIGAKGGLVLGTGTQIDDQGNPVPGSDALQLTPGSIWQQPIYSCVSGVSASIKLVDFQINGTANLDNLIIENVRDVEYASDNDLPTWAIENTYRKIAAMDPYWGLISSEAANTANVSTVRQSKFRLPANAASAFGGTTLIEDAVAGNRAPFAALADMFGDFNDVIPGAQDYTGASNYLLYLQWQRLLANGANPGKIVDLIWTDLMANNLVSARSTLSTAADQDQMQRRDTSSSTAYAMRPAAQYSIGISYDWRYAIPALMFGCVYAALFVWSLIMFLTRNLSLGILRHMLNQTSAGRAITTERSQANNEIDVARTPVWARIKGDETVRIGKDSLGGSYNGQHGGQGSGSQEYYPLEAKPGMNHEVERASQ</sequence>
<keyword evidence="2" id="KW-0472">Membrane</keyword>
<gene>
    <name evidence="3" type="ORF">CB0940_06983</name>
    <name evidence="4" type="ORF">RHO25_007540</name>
</gene>
<dbReference type="EMBL" id="LKMD01000108">
    <property type="protein sequence ID" value="PIA89459.1"/>
    <property type="molecule type" value="Genomic_DNA"/>
</dbReference>
<reference evidence="4 6" key="2">
    <citation type="submission" date="2023-09" db="EMBL/GenBank/DDBJ databases">
        <title>Complete-Gapless Cercospora beticola genome.</title>
        <authorList>
            <person name="Wyatt N.A."/>
            <person name="Spanner R.E."/>
            <person name="Bolton M.D."/>
        </authorList>
    </citation>
    <scope>NUCLEOTIDE SEQUENCE [LARGE SCALE GENOMIC DNA]</scope>
    <source>
        <strain evidence="4">Cb09-40</strain>
    </source>
</reference>
<keyword evidence="2" id="KW-1133">Transmembrane helix</keyword>
<feature type="transmembrane region" description="Helical" evidence="2">
    <location>
        <begin position="722"/>
        <end position="745"/>
    </location>
</feature>